<keyword evidence="3 6" id="KW-0238">DNA-binding</keyword>
<keyword evidence="1" id="KW-0678">Repressor</keyword>
<dbReference type="RefSeq" id="WP_278158366.1">
    <property type="nucleotide sequence ID" value="NZ_CP121252.1"/>
</dbReference>
<keyword evidence="4" id="KW-0804">Transcription</keyword>
<dbReference type="GO" id="GO:0003677">
    <property type="term" value="F:DNA binding"/>
    <property type="evidence" value="ECO:0007669"/>
    <property type="project" value="UniProtKB-KW"/>
</dbReference>
<dbReference type="SMART" id="SM00354">
    <property type="entry name" value="HTH_LACI"/>
    <property type="match status" value="1"/>
</dbReference>
<dbReference type="Pfam" id="PF13377">
    <property type="entry name" value="Peripla_BP_3"/>
    <property type="match status" value="1"/>
</dbReference>
<dbReference type="CDD" id="cd01392">
    <property type="entry name" value="HTH_LacI"/>
    <property type="match status" value="1"/>
</dbReference>
<evidence type="ECO:0000256" key="3">
    <source>
        <dbReference type="ARBA" id="ARBA00023125"/>
    </source>
</evidence>
<dbReference type="SUPFAM" id="SSF53822">
    <property type="entry name" value="Periplasmic binding protein-like I"/>
    <property type="match status" value="1"/>
</dbReference>
<dbReference type="EMBL" id="CP121252">
    <property type="protein sequence ID" value="WFP17093.1"/>
    <property type="molecule type" value="Genomic_DNA"/>
</dbReference>
<dbReference type="Pfam" id="PF00356">
    <property type="entry name" value="LacI"/>
    <property type="match status" value="1"/>
</dbReference>
<protein>
    <submittedName>
        <fullName evidence="6">LacI family DNA-binding transcriptional regulator</fullName>
    </submittedName>
</protein>
<dbReference type="Gene3D" id="1.10.260.40">
    <property type="entry name" value="lambda repressor-like DNA-binding domains"/>
    <property type="match status" value="1"/>
</dbReference>
<dbReference type="InterPro" id="IPR028082">
    <property type="entry name" value="Peripla_BP_I"/>
</dbReference>
<accession>A0ABY8H7G8</accession>
<evidence type="ECO:0000313" key="7">
    <source>
        <dbReference type="Proteomes" id="UP001219037"/>
    </source>
</evidence>
<sequence length="339" mass="36576">MTSSSRTPTIKDVAARAAVSASTVSRAFSRPDMVAEAAYQRVMKAAEELGYQPNPLARSLALRRTGNVGLILPDIANPYFTPLVKQVQRRTRALGRSLLVADTDQSDVVENELAEALIPQVDGLIMASPRSHPEALRGFAARVPTVVVGFPVEGVRSVILRTRPQMTETLTRLKHLNHDQVAWLRGPREAAVADERDRFMRSAAEELGISLLEWGPMPIAQESGAAVVDELLESGATAAVAFNDQIAFGLVTELRHRGLGVPGDVSVIGIDDSILSRLCVPALTTIRVPIASGGLEALEALDAVMNLPERRIASLRPVHTVISSEIVDRATVAVRKVQR</sequence>
<dbReference type="InterPro" id="IPR000843">
    <property type="entry name" value="HTH_LacI"/>
</dbReference>
<dbReference type="CDD" id="cd06267">
    <property type="entry name" value="PBP1_LacI_sugar_binding-like"/>
    <property type="match status" value="1"/>
</dbReference>
<evidence type="ECO:0000256" key="2">
    <source>
        <dbReference type="ARBA" id="ARBA00023015"/>
    </source>
</evidence>
<reference evidence="6 7" key="1">
    <citation type="submission" date="2023-04" db="EMBL/GenBank/DDBJ databases">
        <title>Funneling lignin-derived compounds into biodiesel using alkali-halophilic Citricoccus sp. P2.</title>
        <authorList>
            <person name="Luo C.-B."/>
        </authorList>
    </citation>
    <scope>NUCLEOTIDE SEQUENCE [LARGE SCALE GENOMIC DNA]</scope>
    <source>
        <strain evidence="6 7">P2</strain>
    </source>
</reference>
<evidence type="ECO:0000313" key="6">
    <source>
        <dbReference type="EMBL" id="WFP17093.1"/>
    </source>
</evidence>
<dbReference type="Gene3D" id="3.40.50.2300">
    <property type="match status" value="2"/>
</dbReference>
<dbReference type="PROSITE" id="PS50932">
    <property type="entry name" value="HTH_LACI_2"/>
    <property type="match status" value="1"/>
</dbReference>
<evidence type="ECO:0000256" key="4">
    <source>
        <dbReference type="ARBA" id="ARBA00023163"/>
    </source>
</evidence>
<proteinExistence type="predicted"/>
<gene>
    <name evidence="6" type="ORF">P8192_02915</name>
</gene>
<name>A0ABY8H7G8_9MICC</name>
<organism evidence="6 7">
    <name type="scientific">Citricoccus muralis</name>
    <dbReference type="NCBI Taxonomy" id="169134"/>
    <lineage>
        <taxon>Bacteria</taxon>
        <taxon>Bacillati</taxon>
        <taxon>Actinomycetota</taxon>
        <taxon>Actinomycetes</taxon>
        <taxon>Micrococcales</taxon>
        <taxon>Micrococcaceae</taxon>
        <taxon>Citricoccus</taxon>
    </lineage>
</organism>
<dbReference type="PANTHER" id="PTHR30146:SF148">
    <property type="entry name" value="HTH-TYPE TRANSCRIPTIONAL REPRESSOR PURR-RELATED"/>
    <property type="match status" value="1"/>
</dbReference>
<evidence type="ECO:0000259" key="5">
    <source>
        <dbReference type="PROSITE" id="PS50932"/>
    </source>
</evidence>
<dbReference type="InterPro" id="IPR046335">
    <property type="entry name" value="LacI/GalR-like_sensor"/>
</dbReference>
<dbReference type="SUPFAM" id="SSF47413">
    <property type="entry name" value="lambda repressor-like DNA-binding domains"/>
    <property type="match status" value="1"/>
</dbReference>
<dbReference type="InterPro" id="IPR010982">
    <property type="entry name" value="Lambda_DNA-bd_dom_sf"/>
</dbReference>
<dbReference type="PANTHER" id="PTHR30146">
    <property type="entry name" value="LACI-RELATED TRANSCRIPTIONAL REPRESSOR"/>
    <property type="match status" value="1"/>
</dbReference>
<evidence type="ECO:0000256" key="1">
    <source>
        <dbReference type="ARBA" id="ARBA00022491"/>
    </source>
</evidence>
<feature type="domain" description="HTH lacI-type" evidence="5">
    <location>
        <begin position="8"/>
        <end position="62"/>
    </location>
</feature>
<keyword evidence="2" id="KW-0805">Transcription regulation</keyword>
<keyword evidence="7" id="KW-1185">Reference proteome</keyword>
<dbReference type="Proteomes" id="UP001219037">
    <property type="component" value="Chromosome"/>
</dbReference>